<dbReference type="RefSeq" id="WP_343977411.1">
    <property type="nucleotide sequence ID" value="NZ_BAAAHK010000016.1"/>
</dbReference>
<keyword evidence="2" id="KW-1185">Reference proteome</keyword>
<sequence>MRLYVAVREGDSVEISGLIGSGVAYALGKLGAAGDRWQQLDEAVVSCTVEVAGTPTVRELTVLALTEARAAGQASRVDGLRTWLADPATDEEFAADETVEAAGLLDGDLVVLYIEHRMKGMYDFIPAADPADVFAQLQYSDRARRRARKIRGVLLYTDADVELAAFVRTRFDELNALSGELFEISVFERPQSWRTARRYWKDRLSPEQYRMLSALRWLKWTPYDKLGAYEVARELGVPGAELPCLVLLASGRDKYVFPIGDASMATFRRLFSDLSATIDGSGPDEGGIVRQLAAAEQRLRAELVPAARGYEFKGATVVIHTGGQAMTENFNFHGQTTFINRPVDTVITDFQNAHATGTDLTRLLRLVLTSDQLTDDQREQVAQLIDEVAGELNTADADKTRTKLERIKTTVSKAADIATPALGIVAKVLELLP</sequence>
<reference evidence="1 2" key="1">
    <citation type="journal article" date="2019" name="Int. J. Syst. Evol. Microbiol.">
        <title>The Global Catalogue of Microorganisms (GCM) 10K type strain sequencing project: providing services to taxonomists for standard genome sequencing and annotation.</title>
        <authorList>
            <consortium name="The Broad Institute Genomics Platform"/>
            <consortium name="The Broad Institute Genome Sequencing Center for Infectious Disease"/>
            <person name="Wu L."/>
            <person name="Ma J."/>
        </authorList>
    </citation>
    <scope>NUCLEOTIDE SEQUENCE [LARGE SCALE GENOMIC DNA]</scope>
    <source>
        <strain evidence="1 2">JCM 10977</strain>
    </source>
</reference>
<comment type="caution">
    <text evidence="1">The sequence shown here is derived from an EMBL/GenBank/DDBJ whole genome shotgun (WGS) entry which is preliminary data.</text>
</comment>
<proteinExistence type="predicted"/>
<evidence type="ECO:0000313" key="2">
    <source>
        <dbReference type="Proteomes" id="UP001500542"/>
    </source>
</evidence>
<dbReference type="EMBL" id="BAAAHK010000016">
    <property type="protein sequence ID" value="GAA0954051.1"/>
    <property type="molecule type" value="Genomic_DNA"/>
</dbReference>
<dbReference type="Proteomes" id="UP001500542">
    <property type="component" value="Unassembled WGS sequence"/>
</dbReference>
<gene>
    <name evidence="1" type="ORF">GCM10009554_59260</name>
</gene>
<name>A0ABN1RA35_9ACTN</name>
<organism evidence="1 2">
    <name type="scientific">Kribbella koreensis</name>
    <dbReference type="NCBI Taxonomy" id="57909"/>
    <lineage>
        <taxon>Bacteria</taxon>
        <taxon>Bacillati</taxon>
        <taxon>Actinomycetota</taxon>
        <taxon>Actinomycetes</taxon>
        <taxon>Propionibacteriales</taxon>
        <taxon>Kribbellaceae</taxon>
        <taxon>Kribbella</taxon>
    </lineage>
</organism>
<protein>
    <submittedName>
        <fullName evidence="1">Uncharacterized protein</fullName>
    </submittedName>
</protein>
<evidence type="ECO:0000313" key="1">
    <source>
        <dbReference type="EMBL" id="GAA0954051.1"/>
    </source>
</evidence>
<accession>A0ABN1RA35</accession>